<evidence type="ECO:0000256" key="6">
    <source>
        <dbReference type="ARBA" id="ARBA00022801"/>
    </source>
</evidence>
<keyword evidence="3" id="KW-0031">Aminopeptidase</keyword>
<comment type="similarity">
    <text evidence="2">Belongs to the peptidase M1 family.</text>
</comment>
<keyword evidence="8" id="KW-0482">Metalloprotease</keyword>
<dbReference type="Pfam" id="PF17900">
    <property type="entry name" value="Peptidase_M1_N"/>
    <property type="match status" value="1"/>
</dbReference>
<dbReference type="PANTHER" id="PTHR11533:SF174">
    <property type="entry name" value="PUROMYCIN-SENSITIVE AMINOPEPTIDASE-RELATED"/>
    <property type="match status" value="1"/>
</dbReference>
<dbReference type="SUPFAM" id="SSF55486">
    <property type="entry name" value="Metalloproteases ('zincins'), catalytic domain"/>
    <property type="match status" value="1"/>
</dbReference>
<feature type="domain" description="Aminopeptidase N-like N-terminal" evidence="10">
    <location>
        <begin position="73"/>
        <end position="163"/>
    </location>
</feature>
<name>A0A381Q705_9ZZZZ</name>
<dbReference type="Gene3D" id="2.60.40.1730">
    <property type="entry name" value="tricorn interacting facor f3 domain"/>
    <property type="match status" value="1"/>
</dbReference>
<protein>
    <submittedName>
        <fullName evidence="11">Uncharacterized protein</fullName>
    </submittedName>
</protein>
<dbReference type="InterPro" id="IPR042097">
    <property type="entry name" value="Aminopeptidase_N-like_N_sf"/>
</dbReference>
<dbReference type="InterPro" id="IPR027268">
    <property type="entry name" value="Peptidase_M4/M1_CTD_sf"/>
</dbReference>
<evidence type="ECO:0000259" key="9">
    <source>
        <dbReference type="Pfam" id="PF01433"/>
    </source>
</evidence>
<evidence type="ECO:0000256" key="4">
    <source>
        <dbReference type="ARBA" id="ARBA00022670"/>
    </source>
</evidence>
<feature type="domain" description="Peptidase M1 membrane alanine aminopeptidase" evidence="9">
    <location>
        <begin position="204"/>
        <end position="416"/>
    </location>
</feature>
<dbReference type="Gene3D" id="1.10.390.10">
    <property type="entry name" value="Neutral Protease Domain 2"/>
    <property type="match status" value="1"/>
</dbReference>
<evidence type="ECO:0000256" key="7">
    <source>
        <dbReference type="ARBA" id="ARBA00022833"/>
    </source>
</evidence>
<keyword evidence="5" id="KW-0479">Metal-binding</keyword>
<dbReference type="PRINTS" id="PR00756">
    <property type="entry name" value="ALADIPTASE"/>
</dbReference>
<reference evidence="11" key="1">
    <citation type="submission" date="2018-05" db="EMBL/GenBank/DDBJ databases">
        <authorList>
            <person name="Lanie J.A."/>
            <person name="Ng W.-L."/>
            <person name="Kazmierczak K.M."/>
            <person name="Andrzejewski T.M."/>
            <person name="Davidsen T.M."/>
            <person name="Wayne K.J."/>
            <person name="Tettelin H."/>
            <person name="Glass J.I."/>
            <person name="Rusch D."/>
            <person name="Podicherti R."/>
            <person name="Tsui H.-C.T."/>
            <person name="Winkler M.E."/>
        </authorList>
    </citation>
    <scope>NUCLEOTIDE SEQUENCE</scope>
</reference>
<dbReference type="GO" id="GO:0005737">
    <property type="term" value="C:cytoplasm"/>
    <property type="evidence" value="ECO:0007669"/>
    <property type="project" value="TreeGrafter"/>
</dbReference>
<evidence type="ECO:0000313" key="11">
    <source>
        <dbReference type="EMBL" id="SUZ75125.1"/>
    </source>
</evidence>
<dbReference type="EMBL" id="UINC01001234">
    <property type="protein sequence ID" value="SUZ75125.1"/>
    <property type="molecule type" value="Genomic_DNA"/>
</dbReference>
<dbReference type="InterPro" id="IPR050344">
    <property type="entry name" value="Peptidase_M1_aminopeptidases"/>
</dbReference>
<proteinExistence type="inferred from homology"/>
<evidence type="ECO:0000256" key="5">
    <source>
        <dbReference type="ARBA" id="ARBA00022723"/>
    </source>
</evidence>
<dbReference type="GO" id="GO:0006508">
    <property type="term" value="P:proteolysis"/>
    <property type="evidence" value="ECO:0007669"/>
    <property type="project" value="UniProtKB-KW"/>
</dbReference>
<dbReference type="SUPFAM" id="SSF63737">
    <property type="entry name" value="Leukotriene A4 hydrolase N-terminal domain"/>
    <property type="match status" value="1"/>
</dbReference>
<dbReference type="GO" id="GO:0042277">
    <property type="term" value="F:peptide binding"/>
    <property type="evidence" value="ECO:0007669"/>
    <property type="project" value="TreeGrafter"/>
</dbReference>
<dbReference type="CDD" id="cd09602">
    <property type="entry name" value="M1_APN"/>
    <property type="match status" value="1"/>
</dbReference>
<evidence type="ECO:0000256" key="8">
    <source>
        <dbReference type="ARBA" id="ARBA00023049"/>
    </source>
</evidence>
<dbReference type="GO" id="GO:0043171">
    <property type="term" value="P:peptide catabolic process"/>
    <property type="evidence" value="ECO:0007669"/>
    <property type="project" value="TreeGrafter"/>
</dbReference>
<keyword evidence="6" id="KW-0378">Hydrolase</keyword>
<gene>
    <name evidence="11" type="ORF">METZ01_LOCUS27979</name>
</gene>
<dbReference type="InterPro" id="IPR001930">
    <property type="entry name" value="Peptidase_M1"/>
</dbReference>
<evidence type="ECO:0000256" key="1">
    <source>
        <dbReference type="ARBA" id="ARBA00001947"/>
    </source>
</evidence>
<dbReference type="Pfam" id="PF01433">
    <property type="entry name" value="Peptidase_M1"/>
    <property type="match status" value="1"/>
</dbReference>
<organism evidence="11">
    <name type="scientific">marine metagenome</name>
    <dbReference type="NCBI Taxonomy" id="408172"/>
    <lineage>
        <taxon>unclassified sequences</taxon>
        <taxon>metagenomes</taxon>
        <taxon>ecological metagenomes</taxon>
    </lineage>
</organism>
<dbReference type="GO" id="GO:0070006">
    <property type="term" value="F:metalloaminopeptidase activity"/>
    <property type="evidence" value="ECO:0007669"/>
    <property type="project" value="TreeGrafter"/>
</dbReference>
<dbReference type="GO" id="GO:0005615">
    <property type="term" value="C:extracellular space"/>
    <property type="evidence" value="ECO:0007669"/>
    <property type="project" value="TreeGrafter"/>
</dbReference>
<evidence type="ECO:0000256" key="2">
    <source>
        <dbReference type="ARBA" id="ARBA00010136"/>
    </source>
</evidence>
<dbReference type="AlphaFoldDB" id="A0A381Q705"/>
<dbReference type="PANTHER" id="PTHR11533">
    <property type="entry name" value="PROTEASE M1 ZINC METALLOPROTEASE"/>
    <property type="match status" value="1"/>
</dbReference>
<dbReference type="GO" id="GO:0008270">
    <property type="term" value="F:zinc ion binding"/>
    <property type="evidence" value="ECO:0007669"/>
    <property type="project" value="InterPro"/>
</dbReference>
<dbReference type="GO" id="GO:0016020">
    <property type="term" value="C:membrane"/>
    <property type="evidence" value="ECO:0007669"/>
    <property type="project" value="TreeGrafter"/>
</dbReference>
<evidence type="ECO:0000259" key="10">
    <source>
        <dbReference type="Pfam" id="PF17900"/>
    </source>
</evidence>
<dbReference type="InterPro" id="IPR045357">
    <property type="entry name" value="Aminopeptidase_N-like_N"/>
</dbReference>
<accession>A0A381Q705</accession>
<keyword evidence="4" id="KW-0645">Protease</keyword>
<dbReference type="InterPro" id="IPR014782">
    <property type="entry name" value="Peptidase_M1_dom"/>
</dbReference>
<sequence length="812" mass="94061">MEYDITLNIPETIKHPILGLETIRFDLSDISQNIVLDFRQPEEYIHTVKINGRSSNYLAENQHIIINGSFFNLGKNQIEIEFRVGDMSLNRNDEFLYTLFVPDRAATAIPCFDQPNLKGRYTLTLYIPKEWTAVANGPLLDEVEKKDQRVFYFGKTQPISTYLLAFAVGKFQKLTAERNGRKMVMYHRETDEEKVSRNSETIFNLHGSAIAWLEEYTGIDYPFHKFDFVLIPAFQYGGMEHPGAIFYKDVSLFLDESATKSQHLGRAGLIAHETAHMWFGDLVTMNWFDDVWTKEVFANFMGGKIVNPSFPEINHDLRFLSHYSSAYGVDRSSGANQIRQPLENLNMAGTLYGAIIYSKAPVVMKHLELLVGKEIFRNGMQKYLKQFSYRNATWLDLIQILDELSKEDLASWSKMWVEEPDRPIIDVAIDFTPNGTVRRLKLKQFDPKKKTRVWKQYLNVHLGYTNSDIVIPVYLKNKSVIVPETKGLQRPNYILPNGEGIGYGYFRMDKTTREYLLAHLPELNDPMKRGIAWLNLWEDMLYGFSSPNDLIQLAIRALETETDILNIQRILGMLTDIFWHYLLDYQRQAIALKLETALKTHLYNAQTVSLKSSFFRALRSITLTNSGISWLQNVWMKSDSISGIKFSERDYIYMAAELAIRGKSETADILNTQLERIKNPDRKSRFMFVMPALSNDESVRDSFFESLKKEENRAREPWVQQAVGYLHHPLRARSAQKYIRPSLEILEEIQKTGDIFFPARFINATLAGHHSLSSVEIVNHFLEEYPNYSPRLKLKILQASDRMFRASEILHQ</sequence>
<keyword evidence="7" id="KW-0862">Zinc</keyword>
<comment type="cofactor">
    <cofactor evidence="1">
        <name>Zn(2+)</name>
        <dbReference type="ChEBI" id="CHEBI:29105"/>
    </cofactor>
</comment>
<evidence type="ECO:0000256" key="3">
    <source>
        <dbReference type="ARBA" id="ARBA00022438"/>
    </source>
</evidence>